<gene>
    <name evidence="5" type="ORF">IAC87_07345</name>
</gene>
<dbReference type="SUPFAM" id="SSF52540">
    <property type="entry name" value="P-loop containing nucleoside triphosphate hydrolases"/>
    <property type="match status" value="1"/>
</dbReference>
<feature type="domain" description="AAA+ ATPase" evidence="4">
    <location>
        <begin position="219"/>
        <end position="398"/>
    </location>
</feature>
<dbReference type="InterPro" id="IPR004482">
    <property type="entry name" value="Mg_chelat-rel"/>
</dbReference>
<dbReference type="Gene3D" id="3.40.50.300">
    <property type="entry name" value="P-loop containing nucleotide triphosphate hydrolases"/>
    <property type="match status" value="1"/>
</dbReference>
<dbReference type="InterPro" id="IPR020568">
    <property type="entry name" value="Ribosomal_Su5_D2-typ_SF"/>
</dbReference>
<sequence>MLTKINCAKCIGTEAVPVTVEVDISPGIGIHLTGLPDTAIKESVMRITTAMRAEGFRIPGHRIVINLAPGDMRKSGTGYDAAIALGMIFSSEQAPTGKISEYIVMGELGLDGSLRSVPGGLPVAQLAATSGLKGVILPKDSAIEATAIENIEILYAERLSDILHIVSESGLRVLHDAHGILPDRPQDGEGNGTRQDIPDMAEIIGQHAAKRAVEIAVSGGHNILMIGTPGSGKSTLARAVRGIMPPLEKDEAIETGKIYSISGIPMPPGRERPFRSPNRNITVASLIGGGRNALPGEISLAHNGVLFIDEATEIRGGILDSLKEPMENREIIISRLYHRIRYPASFLLILAANPCPCGYYGEKGRCKCSQTSIERHLGKISGTLLDRIDLRIYMPPVDADVLVGGSKDDCTVKVAQRVLKAREIQKKRFSGQGIALNSMMGMEEIRKYCIAGPGEEAFCKRIVESFGLSARGYVRIMRTARTIADLAGEEKVSREHIAEAVSYRKAGPLDI</sequence>
<comment type="caution">
    <text evidence="5">The sequence shown here is derived from an EMBL/GenBank/DDBJ whole genome shotgun (WGS) entry which is preliminary data.</text>
</comment>
<dbReference type="Pfam" id="PF13541">
    <property type="entry name" value="ChlI"/>
    <property type="match status" value="1"/>
</dbReference>
<dbReference type="PRINTS" id="PR01657">
    <property type="entry name" value="MCMFAMILY"/>
</dbReference>
<dbReference type="Proteomes" id="UP000823772">
    <property type="component" value="Unassembled WGS sequence"/>
</dbReference>
<dbReference type="Pfam" id="PF13335">
    <property type="entry name" value="Mg_chelatase_C"/>
    <property type="match status" value="1"/>
</dbReference>
<keyword evidence="2" id="KW-0547">Nucleotide-binding</keyword>
<dbReference type="InterPro" id="IPR025158">
    <property type="entry name" value="Mg_chelat-rel_C"/>
</dbReference>
<comment type="similarity">
    <text evidence="1">Belongs to the Mg-chelatase subunits D/I family. ComM subfamily.</text>
</comment>
<dbReference type="InterPro" id="IPR014721">
    <property type="entry name" value="Ribsml_uS5_D2-typ_fold_subgr"/>
</dbReference>
<dbReference type="GO" id="GO:0005524">
    <property type="term" value="F:ATP binding"/>
    <property type="evidence" value="ECO:0007669"/>
    <property type="project" value="UniProtKB-KW"/>
</dbReference>
<evidence type="ECO:0000256" key="3">
    <source>
        <dbReference type="ARBA" id="ARBA00022840"/>
    </source>
</evidence>
<dbReference type="AlphaFoldDB" id="A0A9D9J2A9"/>
<dbReference type="SUPFAM" id="SSF54211">
    <property type="entry name" value="Ribosomal protein S5 domain 2-like"/>
    <property type="match status" value="1"/>
</dbReference>
<reference evidence="5" key="1">
    <citation type="submission" date="2020-10" db="EMBL/GenBank/DDBJ databases">
        <authorList>
            <person name="Gilroy R."/>
        </authorList>
    </citation>
    <scope>NUCLEOTIDE SEQUENCE</scope>
    <source>
        <strain evidence="5">B3-2255</strain>
    </source>
</reference>
<evidence type="ECO:0000256" key="2">
    <source>
        <dbReference type="ARBA" id="ARBA00022741"/>
    </source>
</evidence>
<dbReference type="InterPro" id="IPR000523">
    <property type="entry name" value="Mg_chelatse_chII-like_cat_dom"/>
</dbReference>
<dbReference type="PANTHER" id="PTHR32039:SF7">
    <property type="entry name" value="COMPETENCE PROTEIN COMM"/>
    <property type="match status" value="1"/>
</dbReference>
<dbReference type="PANTHER" id="PTHR32039">
    <property type="entry name" value="MAGNESIUM-CHELATASE SUBUNIT CHLI"/>
    <property type="match status" value="1"/>
</dbReference>
<dbReference type="Pfam" id="PF01078">
    <property type="entry name" value="Mg_chelatase"/>
    <property type="match status" value="1"/>
</dbReference>
<accession>A0A9D9J2A9</accession>
<evidence type="ECO:0000313" key="6">
    <source>
        <dbReference type="Proteomes" id="UP000823772"/>
    </source>
</evidence>
<reference evidence="5" key="2">
    <citation type="journal article" date="2021" name="PeerJ">
        <title>Extensive microbial diversity within the chicken gut microbiome revealed by metagenomics and culture.</title>
        <authorList>
            <person name="Gilroy R."/>
            <person name="Ravi A."/>
            <person name="Getino M."/>
            <person name="Pursley I."/>
            <person name="Horton D.L."/>
            <person name="Alikhan N.F."/>
            <person name="Baker D."/>
            <person name="Gharbi K."/>
            <person name="Hall N."/>
            <person name="Watson M."/>
            <person name="Adriaenssens E.M."/>
            <person name="Foster-Nyarko E."/>
            <person name="Jarju S."/>
            <person name="Secka A."/>
            <person name="Antonio M."/>
            <person name="Oren A."/>
            <person name="Chaudhuri R.R."/>
            <person name="La Ragione R."/>
            <person name="Hildebrand F."/>
            <person name="Pallen M.J."/>
        </authorList>
    </citation>
    <scope>NUCLEOTIDE SEQUENCE</scope>
    <source>
        <strain evidence="5">B3-2255</strain>
    </source>
</reference>
<dbReference type="NCBIfam" id="TIGR00368">
    <property type="entry name" value="YifB family Mg chelatase-like AAA ATPase"/>
    <property type="match status" value="1"/>
</dbReference>
<dbReference type="InterPro" id="IPR027417">
    <property type="entry name" value="P-loop_NTPase"/>
</dbReference>
<evidence type="ECO:0000313" key="5">
    <source>
        <dbReference type="EMBL" id="MBO8482336.1"/>
    </source>
</evidence>
<organism evidence="5 6">
    <name type="scientific">Candidatus Merdivivens faecigallinarum</name>
    <dbReference type="NCBI Taxonomy" id="2840871"/>
    <lineage>
        <taxon>Bacteria</taxon>
        <taxon>Pseudomonadati</taxon>
        <taxon>Bacteroidota</taxon>
        <taxon>Bacteroidia</taxon>
        <taxon>Bacteroidales</taxon>
        <taxon>Muribaculaceae</taxon>
        <taxon>Muribaculaceae incertae sedis</taxon>
        <taxon>Candidatus Merdivivens</taxon>
    </lineage>
</organism>
<dbReference type="SMART" id="SM00382">
    <property type="entry name" value="AAA"/>
    <property type="match status" value="1"/>
</dbReference>
<name>A0A9D9J2A9_9BACT</name>
<dbReference type="GO" id="GO:0003677">
    <property type="term" value="F:DNA binding"/>
    <property type="evidence" value="ECO:0007669"/>
    <property type="project" value="InterPro"/>
</dbReference>
<evidence type="ECO:0000256" key="1">
    <source>
        <dbReference type="ARBA" id="ARBA00006354"/>
    </source>
</evidence>
<proteinExistence type="inferred from homology"/>
<dbReference type="InterPro" id="IPR003593">
    <property type="entry name" value="AAA+_ATPase"/>
</dbReference>
<protein>
    <submittedName>
        <fullName evidence="5">YifB family Mg chelatase-like AAA ATPase</fullName>
    </submittedName>
</protein>
<keyword evidence="3" id="KW-0067">ATP-binding</keyword>
<dbReference type="EMBL" id="JADILY010000153">
    <property type="protein sequence ID" value="MBO8482336.1"/>
    <property type="molecule type" value="Genomic_DNA"/>
</dbReference>
<dbReference type="InterPro" id="IPR001208">
    <property type="entry name" value="MCM_dom"/>
</dbReference>
<evidence type="ECO:0000259" key="4">
    <source>
        <dbReference type="SMART" id="SM00382"/>
    </source>
</evidence>
<dbReference type="Gene3D" id="3.30.230.10">
    <property type="match status" value="1"/>
</dbReference>
<dbReference type="InterPro" id="IPR045006">
    <property type="entry name" value="CHLI-like"/>
</dbReference>